<evidence type="ECO:0000313" key="1">
    <source>
        <dbReference type="EMBL" id="TKR60175.1"/>
    </source>
</evidence>
<evidence type="ECO:0000313" key="2">
    <source>
        <dbReference type="Proteomes" id="UP000298663"/>
    </source>
</evidence>
<name>A0A4V5ZXK9_STECR</name>
<dbReference type="Proteomes" id="UP000298663">
    <property type="component" value="Unassembled WGS sequence"/>
</dbReference>
<keyword evidence="2" id="KW-1185">Reference proteome</keyword>
<comment type="caution">
    <text evidence="1">The sequence shown here is derived from an EMBL/GenBank/DDBJ whole genome shotgun (WGS) entry which is preliminary data.</text>
</comment>
<reference evidence="1 2" key="1">
    <citation type="journal article" date="2015" name="Genome Biol.">
        <title>Comparative genomics of Steinernema reveals deeply conserved gene regulatory networks.</title>
        <authorList>
            <person name="Dillman A.R."/>
            <person name="Macchietto M."/>
            <person name="Porter C.F."/>
            <person name="Rogers A."/>
            <person name="Williams B."/>
            <person name="Antoshechkin I."/>
            <person name="Lee M.M."/>
            <person name="Goodwin Z."/>
            <person name="Lu X."/>
            <person name="Lewis E.E."/>
            <person name="Goodrich-Blair H."/>
            <person name="Stock S.P."/>
            <person name="Adams B.J."/>
            <person name="Sternberg P.W."/>
            <person name="Mortazavi A."/>
        </authorList>
    </citation>
    <scope>NUCLEOTIDE SEQUENCE [LARGE SCALE GENOMIC DNA]</scope>
    <source>
        <strain evidence="1 2">ALL</strain>
    </source>
</reference>
<proteinExistence type="predicted"/>
<reference evidence="1 2" key="2">
    <citation type="journal article" date="2019" name="G3 (Bethesda)">
        <title>Hybrid Assembly of the Genome of the Entomopathogenic Nematode Steinernema carpocapsae Identifies the X-Chromosome.</title>
        <authorList>
            <person name="Serra L."/>
            <person name="Macchietto M."/>
            <person name="Macias-Munoz A."/>
            <person name="McGill C.J."/>
            <person name="Rodriguez I.M."/>
            <person name="Rodriguez B."/>
            <person name="Murad R."/>
            <person name="Mortazavi A."/>
        </authorList>
    </citation>
    <scope>NUCLEOTIDE SEQUENCE [LARGE SCALE GENOMIC DNA]</scope>
    <source>
        <strain evidence="1 2">ALL</strain>
    </source>
</reference>
<gene>
    <name evidence="1" type="ORF">L596_027466</name>
</gene>
<dbReference type="EMBL" id="AZBU02000011">
    <property type="protein sequence ID" value="TKR60175.1"/>
    <property type="molecule type" value="Genomic_DNA"/>
</dbReference>
<sequence length="378" mass="43224">MSSSVKGNWADSSYESLLKLRRSITETVEFFSDRENLILSEEDRQAVESGKYILPFSTPPSSPESTEGGTRMPFVHLPAERLEKITNDIELHFVKLEAECKRMGTVPRDNTAKALLTCKNLMSIGGLCSEWIETYDNCMNLTQQLNVKSPLVTVMYDELMASGYIRSSGQRRHFGFPRTITNPHTKLDEFLQSSKLMEHLKKFLVVSSIIERGHFHTILQATYHVKATTPRGKATPFLRVIFLYTWGKLQLLTLRSPSETVYRNVDGQVILSPIFHKRLFQFDPARPSRYAVYQKLSILARQAQDTVINYDGPFNVYVISNEIKYCFTLANALSSKCPICKRHLRNFLPPTTTLELAKFGQKQVFIHEECRYATVNSS</sequence>
<dbReference type="AlphaFoldDB" id="A0A4V5ZXK9"/>
<accession>A0A4V5ZXK9</accession>
<dbReference type="OrthoDB" id="5864140at2759"/>
<protein>
    <submittedName>
        <fullName evidence="1">Uncharacterized protein</fullName>
    </submittedName>
</protein>
<organism evidence="1 2">
    <name type="scientific">Steinernema carpocapsae</name>
    <name type="common">Entomopathogenic nematode</name>
    <dbReference type="NCBI Taxonomy" id="34508"/>
    <lineage>
        <taxon>Eukaryota</taxon>
        <taxon>Metazoa</taxon>
        <taxon>Ecdysozoa</taxon>
        <taxon>Nematoda</taxon>
        <taxon>Chromadorea</taxon>
        <taxon>Rhabditida</taxon>
        <taxon>Tylenchina</taxon>
        <taxon>Panagrolaimomorpha</taxon>
        <taxon>Strongyloidoidea</taxon>
        <taxon>Steinernematidae</taxon>
        <taxon>Steinernema</taxon>
    </lineage>
</organism>